<keyword evidence="3" id="KW-1185">Reference proteome</keyword>
<evidence type="ECO:0000259" key="1">
    <source>
        <dbReference type="PROSITE" id="PS51459"/>
    </source>
</evidence>
<dbReference type="PANTHER" id="PTHR13504">
    <property type="entry name" value="FIDO DOMAIN-CONTAINING PROTEIN DDB_G0283145"/>
    <property type="match status" value="1"/>
</dbReference>
<protein>
    <submittedName>
        <fullName evidence="2">Fic family protein</fullName>
    </submittedName>
</protein>
<evidence type="ECO:0000313" key="2">
    <source>
        <dbReference type="EMBL" id="MBP1970362.1"/>
    </source>
</evidence>
<dbReference type="Proteomes" id="UP001519345">
    <property type="component" value="Unassembled WGS sequence"/>
</dbReference>
<gene>
    <name evidence="2" type="ORF">J2Z83_002480</name>
</gene>
<sequence length="236" mass="27583">MDKSYLDIIQLEKEKGFRNGLYDYINVKMSYDTNRMEGSTLTFTDTQALYEKNIVPTGGHSFDDLLEGKNHFELMDFMLTTIDESLTERLIKEFHQILKKGTLDEERYGIGRYKGIPNMAGEQKVAEPHAVPELMRNLLESYDKKDATLDDVLRFHHEFELIHPFQDGNGRVGRLIMLRECLKHDITPFIISSDRKEEYINGLRFFEAKPHLLKEEVMAQQEAFRGIAEPFVNHYN</sequence>
<dbReference type="InterPro" id="IPR036597">
    <property type="entry name" value="Fido-like_dom_sf"/>
</dbReference>
<dbReference type="Gene3D" id="1.10.3290.10">
    <property type="entry name" value="Fido-like domain"/>
    <property type="match status" value="1"/>
</dbReference>
<dbReference type="PANTHER" id="PTHR13504:SF38">
    <property type="entry name" value="FIDO DOMAIN-CONTAINING PROTEIN"/>
    <property type="match status" value="1"/>
</dbReference>
<feature type="domain" description="Fido" evidence="1">
    <location>
        <begin position="86"/>
        <end position="223"/>
    </location>
</feature>
<dbReference type="EMBL" id="JAGGKX010000012">
    <property type="protein sequence ID" value="MBP1970362.1"/>
    <property type="molecule type" value="Genomic_DNA"/>
</dbReference>
<dbReference type="RefSeq" id="WP_209463498.1">
    <property type="nucleotide sequence ID" value="NZ_CP110224.1"/>
</dbReference>
<dbReference type="PROSITE" id="PS51459">
    <property type="entry name" value="FIDO"/>
    <property type="match status" value="1"/>
</dbReference>
<dbReference type="InterPro" id="IPR040198">
    <property type="entry name" value="Fido_containing"/>
</dbReference>
<dbReference type="SUPFAM" id="SSF140931">
    <property type="entry name" value="Fic-like"/>
    <property type="match status" value="1"/>
</dbReference>
<accession>A0ABS4IHE0</accession>
<organism evidence="2 3">
    <name type="scientific">Virgibacillus natechei</name>
    <dbReference type="NCBI Taxonomy" id="1216297"/>
    <lineage>
        <taxon>Bacteria</taxon>
        <taxon>Bacillati</taxon>
        <taxon>Bacillota</taxon>
        <taxon>Bacilli</taxon>
        <taxon>Bacillales</taxon>
        <taxon>Bacillaceae</taxon>
        <taxon>Virgibacillus</taxon>
    </lineage>
</organism>
<proteinExistence type="predicted"/>
<dbReference type="InterPro" id="IPR003812">
    <property type="entry name" value="Fido"/>
</dbReference>
<evidence type="ECO:0000313" key="3">
    <source>
        <dbReference type="Proteomes" id="UP001519345"/>
    </source>
</evidence>
<comment type="caution">
    <text evidence="2">The sequence shown here is derived from an EMBL/GenBank/DDBJ whole genome shotgun (WGS) entry which is preliminary data.</text>
</comment>
<name>A0ABS4IHE0_9BACI</name>
<dbReference type="Pfam" id="PF02661">
    <property type="entry name" value="Fic"/>
    <property type="match status" value="1"/>
</dbReference>
<reference evidence="2 3" key="1">
    <citation type="submission" date="2021-03" db="EMBL/GenBank/DDBJ databases">
        <title>Genomic Encyclopedia of Type Strains, Phase IV (KMG-IV): sequencing the most valuable type-strain genomes for metagenomic binning, comparative biology and taxonomic classification.</title>
        <authorList>
            <person name="Goeker M."/>
        </authorList>
    </citation>
    <scope>NUCLEOTIDE SEQUENCE [LARGE SCALE GENOMIC DNA]</scope>
    <source>
        <strain evidence="2 3">DSM 25609</strain>
    </source>
</reference>